<proteinExistence type="predicted"/>
<comment type="caution">
    <text evidence="1">The sequence shown here is derived from an EMBL/GenBank/DDBJ whole genome shotgun (WGS) entry which is preliminary data.</text>
</comment>
<gene>
    <name evidence="1" type="ORF">CDAR_550921</name>
</gene>
<accession>A0AAV4QLA0</accession>
<evidence type="ECO:0000313" key="2">
    <source>
        <dbReference type="Proteomes" id="UP001054837"/>
    </source>
</evidence>
<evidence type="ECO:0000313" key="1">
    <source>
        <dbReference type="EMBL" id="GIY10099.1"/>
    </source>
</evidence>
<sequence>MCSCTLFHPPFLQCPPPPSFLFRRGAVAIETRGFDPPAKQSGKNRKCGREIFCSRGSHFESFCCTPSPTSGVICPPPRGISLALAVAHIGVLNCGWEW</sequence>
<name>A0AAV4QLA0_9ARAC</name>
<organism evidence="1 2">
    <name type="scientific">Caerostris darwini</name>
    <dbReference type="NCBI Taxonomy" id="1538125"/>
    <lineage>
        <taxon>Eukaryota</taxon>
        <taxon>Metazoa</taxon>
        <taxon>Ecdysozoa</taxon>
        <taxon>Arthropoda</taxon>
        <taxon>Chelicerata</taxon>
        <taxon>Arachnida</taxon>
        <taxon>Araneae</taxon>
        <taxon>Araneomorphae</taxon>
        <taxon>Entelegynae</taxon>
        <taxon>Araneoidea</taxon>
        <taxon>Araneidae</taxon>
        <taxon>Caerostris</taxon>
    </lineage>
</organism>
<protein>
    <submittedName>
        <fullName evidence="1">Uncharacterized protein</fullName>
    </submittedName>
</protein>
<keyword evidence="2" id="KW-1185">Reference proteome</keyword>
<dbReference type="AlphaFoldDB" id="A0AAV4QLA0"/>
<dbReference type="EMBL" id="BPLQ01004710">
    <property type="protein sequence ID" value="GIY10099.1"/>
    <property type="molecule type" value="Genomic_DNA"/>
</dbReference>
<dbReference type="Proteomes" id="UP001054837">
    <property type="component" value="Unassembled WGS sequence"/>
</dbReference>
<reference evidence="1 2" key="1">
    <citation type="submission" date="2021-06" db="EMBL/GenBank/DDBJ databases">
        <title>Caerostris darwini draft genome.</title>
        <authorList>
            <person name="Kono N."/>
            <person name="Arakawa K."/>
        </authorList>
    </citation>
    <scope>NUCLEOTIDE SEQUENCE [LARGE SCALE GENOMIC DNA]</scope>
</reference>